<organism evidence="2 3">
    <name type="scientific">Ralstonia solanacearum</name>
    <name type="common">Pseudomonas solanacearum</name>
    <dbReference type="NCBI Taxonomy" id="305"/>
    <lineage>
        <taxon>Bacteria</taxon>
        <taxon>Pseudomonadati</taxon>
        <taxon>Pseudomonadota</taxon>
        <taxon>Betaproteobacteria</taxon>
        <taxon>Burkholderiales</taxon>
        <taxon>Burkholderiaceae</taxon>
        <taxon>Ralstonia</taxon>
        <taxon>Ralstonia solanacearum species complex</taxon>
    </lineage>
</organism>
<dbReference type="PANTHER" id="PTHR43422">
    <property type="entry name" value="THIAMINE THIAZOLE SYNTHASE"/>
    <property type="match status" value="1"/>
</dbReference>
<evidence type="ECO:0000313" key="3">
    <source>
        <dbReference type="Proteomes" id="UP001143674"/>
    </source>
</evidence>
<dbReference type="SUPFAM" id="SSF51905">
    <property type="entry name" value="FAD/NAD(P)-binding domain"/>
    <property type="match status" value="1"/>
</dbReference>
<keyword evidence="2" id="KW-0560">Oxidoreductase</keyword>
<feature type="signal peptide" evidence="1">
    <location>
        <begin position="1"/>
        <end position="23"/>
    </location>
</feature>
<evidence type="ECO:0000313" key="2">
    <source>
        <dbReference type="EMBL" id="MDB0524056.1"/>
    </source>
</evidence>
<keyword evidence="1" id="KW-0732">Signal</keyword>
<dbReference type="GO" id="GO:0004497">
    <property type="term" value="F:monooxygenase activity"/>
    <property type="evidence" value="ECO:0007669"/>
    <property type="project" value="UniProtKB-KW"/>
</dbReference>
<name>A0AAE3NLN2_RALSL</name>
<sequence>MKGTRVVVVGASVAGLMSALAFARGGAEVELLDRDPMAVCPPHPGATDTAIEAGWRKGVPQARHTHACAALGRRVLRERAPDVWAALLDAGAVEMPFGGSLEATAAVPRGNDTELFGLSARRSLVEDVLRRIVLAEPNVQVREPITATGLLVRPGAIPVVEGVRTSAGDIRADLTIDALGRASAFGKWLGALGARAPEETAESCGLVYLTRWYRIRHRPAVPLNAGLSAGSYGASSGCIACPADNGYVSITMMTPHGDTALYPLAEETAFTAAARLHAGIAAWLEPGVCEPLSTVLRWPHCENRFRRFVVDGEPIALGWIGVGDSVCVTNPTYTRGMSLAARHAFAFADLVASEGLGDRHRLALGVDALAQRTLRPWFDDSVAQDRARNALWRGGPHPQTPQNGVTLQQIAAAARHDDVVWHALARRSGMLDEPDAIFARADVLARVRSVLAQRPAHPPTGPSRDDLLQVIDAHCDVQSQPALF</sequence>
<dbReference type="AlphaFoldDB" id="A0AAE3NLN2"/>
<protein>
    <submittedName>
        <fullName evidence="2">FAD-dependent monooxygenase</fullName>
    </submittedName>
</protein>
<dbReference type="InterPro" id="IPR036188">
    <property type="entry name" value="FAD/NAD-bd_sf"/>
</dbReference>
<dbReference type="PANTHER" id="PTHR43422:SF3">
    <property type="entry name" value="THIAMINE THIAZOLE SYNTHASE"/>
    <property type="match status" value="1"/>
</dbReference>
<dbReference type="Proteomes" id="UP001143674">
    <property type="component" value="Unassembled WGS sequence"/>
</dbReference>
<dbReference type="RefSeq" id="WP_184848852.1">
    <property type="nucleotide sequence ID" value="NZ_JABZEH010000001.1"/>
</dbReference>
<proteinExistence type="predicted"/>
<gene>
    <name evidence="2" type="ORF">LBW55_20845</name>
</gene>
<keyword evidence="2" id="KW-0503">Monooxygenase</keyword>
<feature type="chain" id="PRO_5042252430" evidence="1">
    <location>
        <begin position="24"/>
        <end position="484"/>
    </location>
</feature>
<dbReference type="EMBL" id="JAIVEX010000012">
    <property type="protein sequence ID" value="MDB0524056.1"/>
    <property type="molecule type" value="Genomic_DNA"/>
</dbReference>
<dbReference type="Gene3D" id="3.50.50.60">
    <property type="entry name" value="FAD/NAD(P)-binding domain"/>
    <property type="match status" value="1"/>
</dbReference>
<reference evidence="2" key="1">
    <citation type="submission" date="2021-09" db="EMBL/GenBank/DDBJ databases">
        <title>Genomic analysis of Ralstonia spp.</title>
        <authorList>
            <person name="Aburjaile F."/>
            <person name="Ariute J.C."/>
            <person name="Pais A.K.L."/>
            <person name="Albuquerque G.M.R."/>
            <person name="Silva A.M.F."/>
            <person name="Brenig B."/>
            <person name="Azevedo V."/>
            <person name="Matiuzzi M."/>
            <person name="Ramos R."/>
            <person name="Goes-Neto A."/>
            <person name="Soares S."/>
            <person name="Iseppon A.M.B."/>
            <person name="Souza E."/>
            <person name="Gama M."/>
        </authorList>
    </citation>
    <scope>NUCLEOTIDE SEQUENCE</scope>
    <source>
        <strain evidence="2">B4</strain>
    </source>
</reference>
<evidence type="ECO:0000256" key="1">
    <source>
        <dbReference type="SAM" id="SignalP"/>
    </source>
</evidence>
<comment type="caution">
    <text evidence="2">The sequence shown here is derived from an EMBL/GenBank/DDBJ whole genome shotgun (WGS) entry which is preliminary data.</text>
</comment>
<accession>A0AAE3NLN2</accession>